<dbReference type="RefSeq" id="WP_092651411.1">
    <property type="nucleotide sequence ID" value="NZ_LT629732.1"/>
</dbReference>
<accession>A0A1H1NH51</accession>
<dbReference type="PANTHER" id="PTHR42748">
    <property type="entry name" value="NITROGEN METABOLITE REPRESSION PROTEIN NMRA FAMILY MEMBER"/>
    <property type="match status" value="1"/>
</dbReference>
<evidence type="ECO:0000256" key="2">
    <source>
        <dbReference type="ARBA" id="ARBA00022857"/>
    </source>
</evidence>
<protein>
    <submittedName>
        <fullName evidence="4">Uncharacterized conserved protein YbjT, contains NAD(P)-binding and DUF2867 domains</fullName>
    </submittedName>
</protein>
<reference evidence="4 5" key="1">
    <citation type="submission" date="2016-10" db="EMBL/GenBank/DDBJ databases">
        <authorList>
            <person name="de Groot N.N."/>
        </authorList>
    </citation>
    <scope>NUCLEOTIDE SEQUENCE [LARGE SCALE GENOMIC DNA]</scope>
    <source>
        <strain evidence="4 5">DSM 22024</strain>
    </source>
</reference>
<dbReference type="OrthoDB" id="319724at2"/>
<dbReference type="InterPro" id="IPR036291">
    <property type="entry name" value="NAD(P)-bd_dom_sf"/>
</dbReference>
<dbReference type="AlphaFoldDB" id="A0A1H1NH51"/>
<proteinExistence type="inferred from homology"/>
<dbReference type="InterPro" id="IPR008030">
    <property type="entry name" value="NmrA-like"/>
</dbReference>
<dbReference type="PANTHER" id="PTHR42748:SF7">
    <property type="entry name" value="NMRA LIKE REDOX SENSOR 1-RELATED"/>
    <property type="match status" value="1"/>
</dbReference>
<comment type="similarity">
    <text evidence="1">Belongs to the NmrA-type oxidoreductase family.</text>
</comment>
<evidence type="ECO:0000313" key="4">
    <source>
        <dbReference type="EMBL" id="SDR98243.1"/>
    </source>
</evidence>
<evidence type="ECO:0000259" key="3">
    <source>
        <dbReference type="Pfam" id="PF05368"/>
    </source>
</evidence>
<evidence type="ECO:0000313" key="5">
    <source>
        <dbReference type="Proteomes" id="UP000198983"/>
    </source>
</evidence>
<feature type="domain" description="NmrA-like" evidence="3">
    <location>
        <begin position="5"/>
        <end position="236"/>
    </location>
</feature>
<dbReference type="InterPro" id="IPR051164">
    <property type="entry name" value="NmrA-like_oxidored"/>
</dbReference>
<dbReference type="STRING" id="117157.SAMN04489717_1236"/>
<dbReference type="Gene3D" id="3.90.25.10">
    <property type="entry name" value="UDP-galactose 4-epimerase, domain 1"/>
    <property type="match status" value="1"/>
</dbReference>
<dbReference type="Gene3D" id="3.40.50.720">
    <property type="entry name" value="NAD(P)-binding Rossmann-like Domain"/>
    <property type="match status" value="1"/>
</dbReference>
<dbReference type="EMBL" id="LT629732">
    <property type="protein sequence ID" value="SDR98243.1"/>
    <property type="molecule type" value="Genomic_DNA"/>
</dbReference>
<dbReference type="Pfam" id="PF05368">
    <property type="entry name" value="NmrA"/>
    <property type="match status" value="1"/>
</dbReference>
<dbReference type="SUPFAM" id="SSF51735">
    <property type="entry name" value="NAD(P)-binding Rossmann-fold domains"/>
    <property type="match status" value="1"/>
</dbReference>
<evidence type="ECO:0000256" key="1">
    <source>
        <dbReference type="ARBA" id="ARBA00006328"/>
    </source>
</evidence>
<name>A0A1H1NH51_9ACTN</name>
<gene>
    <name evidence="4" type="ORF">SAMN04489717_1236</name>
</gene>
<dbReference type="CDD" id="cd05251">
    <property type="entry name" value="NmrA_like_SDR_a"/>
    <property type="match status" value="1"/>
</dbReference>
<organism evidence="4 5">
    <name type="scientific">Actinopolymorpha singaporensis</name>
    <dbReference type="NCBI Taxonomy" id="117157"/>
    <lineage>
        <taxon>Bacteria</taxon>
        <taxon>Bacillati</taxon>
        <taxon>Actinomycetota</taxon>
        <taxon>Actinomycetes</taxon>
        <taxon>Propionibacteriales</taxon>
        <taxon>Actinopolymorphaceae</taxon>
        <taxon>Actinopolymorpha</taxon>
    </lineage>
</organism>
<keyword evidence="2" id="KW-0521">NADP</keyword>
<sequence>MPDTRSVLVTGATGNQGGAAARALLERGWSVRAYVRDPAKPAARALADLGAELATGDLDDPDALRAAMTGVHGVFSVQPLATSAEQLAAEVRQGESVADLAAQSGVAHLVYSSVGGAERHTGVDHFETKAEVERHIARLGLPATVLRPVYFMNNLLYFDVADGERVVNLPLRPDRPLQLVAADDIGWFAADAFDHPDSYLGRQLELAGDQLTLPEIAAAFEQVTGVPTRYHAEPITSRMYEWFAESGYQADIAALRERHPDMLTFTDFLTRRLAR</sequence>
<dbReference type="Proteomes" id="UP000198983">
    <property type="component" value="Chromosome I"/>
</dbReference>
<keyword evidence="5" id="KW-1185">Reference proteome</keyword>